<comment type="caution">
    <text evidence="4">The sequence shown here is derived from an EMBL/GenBank/DDBJ whole genome shotgun (WGS) entry which is preliminary data.</text>
</comment>
<keyword evidence="2" id="KW-1133">Transmembrane helix</keyword>
<name>A0A2N3WL54_9PSEU</name>
<sequence length="229" mass="23720">MTAKKSARNSVTQARKGQGRSTPLLIGGILLVVALLVVVIVTVTNTAKTGQGDTAAASLNHPPATTAAGRATSPPWPAPADATAAARAAGLPMLTEEGAVEHIHAHLDVLVDGRPAQVPAMLGIDQNRASISPLHTHDPSGVVHIESPVARRFSLGELFSEWDLSLSADNIGGLRAGNGKTVRVFVNGKQQNGNPAAVTFTAHDEVAVLYGSPRPGENVPSRYDFPSGE</sequence>
<dbReference type="Proteomes" id="UP000233750">
    <property type="component" value="Unassembled WGS sequence"/>
</dbReference>
<accession>A0A2N3WL54</accession>
<dbReference type="OrthoDB" id="8988083at2"/>
<keyword evidence="5" id="KW-1185">Reference proteome</keyword>
<feature type="transmembrane region" description="Helical" evidence="2">
    <location>
        <begin position="21"/>
        <end position="43"/>
    </location>
</feature>
<keyword evidence="2" id="KW-0812">Transmembrane</keyword>
<reference evidence="3 6" key="2">
    <citation type="submission" date="2020-08" db="EMBL/GenBank/DDBJ databases">
        <title>Amycolatopsis echigonensis JCM 21831.</title>
        <authorList>
            <person name="Tedsree N."/>
            <person name="Kuncharoen N."/>
            <person name="Likhitwitayawuid K."/>
            <person name="Tanasupawat S."/>
        </authorList>
    </citation>
    <scope>NUCLEOTIDE SEQUENCE [LARGE SCALE GENOMIC DNA]</scope>
    <source>
        <strain evidence="3 6">JCM 21831</strain>
    </source>
</reference>
<keyword evidence="2" id="KW-0472">Membrane</keyword>
<evidence type="ECO:0000256" key="1">
    <source>
        <dbReference type="SAM" id="MobiDB-lite"/>
    </source>
</evidence>
<dbReference type="EMBL" id="JACJHR010000014">
    <property type="protein sequence ID" value="MBB2499931.1"/>
    <property type="molecule type" value="Genomic_DNA"/>
</dbReference>
<evidence type="ECO:0000313" key="6">
    <source>
        <dbReference type="Proteomes" id="UP000550260"/>
    </source>
</evidence>
<evidence type="ECO:0000313" key="4">
    <source>
        <dbReference type="EMBL" id="PKV94613.1"/>
    </source>
</evidence>
<feature type="region of interest" description="Disordered" evidence="1">
    <location>
        <begin position="52"/>
        <end position="80"/>
    </location>
</feature>
<dbReference type="Proteomes" id="UP000550260">
    <property type="component" value="Unassembled WGS sequence"/>
</dbReference>
<protein>
    <submittedName>
        <fullName evidence="4">Uncharacterized protein</fullName>
    </submittedName>
</protein>
<evidence type="ECO:0000313" key="3">
    <source>
        <dbReference type="EMBL" id="MBB2499931.1"/>
    </source>
</evidence>
<organism evidence="4 5">
    <name type="scientific">Amycolatopsis echigonensis</name>
    <dbReference type="NCBI Taxonomy" id="2576905"/>
    <lineage>
        <taxon>Bacteria</taxon>
        <taxon>Bacillati</taxon>
        <taxon>Actinomycetota</taxon>
        <taxon>Actinomycetes</taxon>
        <taxon>Pseudonocardiales</taxon>
        <taxon>Pseudonocardiaceae</taxon>
        <taxon>Amycolatopsis</taxon>
    </lineage>
</organism>
<accession>A0A8E1VX26</accession>
<evidence type="ECO:0000313" key="5">
    <source>
        <dbReference type="Proteomes" id="UP000233750"/>
    </source>
</evidence>
<dbReference type="AlphaFoldDB" id="A0A2N3WL54"/>
<gene>
    <name evidence="4" type="ORF">ATK30_5493</name>
    <name evidence="3" type="ORF">H5411_12440</name>
</gene>
<dbReference type="RefSeq" id="WP_101437986.1">
    <property type="nucleotide sequence ID" value="NZ_JACJHR010000014.1"/>
</dbReference>
<dbReference type="EMBL" id="PJMY01000003">
    <property type="protein sequence ID" value="PKV94613.1"/>
    <property type="molecule type" value="Genomic_DNA"/>
</dbReference>
<reference evidence="4 5" key="1">
    <citation type="submission" date="2017-12" db="EMBL/GenBank/DDBJ databases">
        <title>Sequencing the genomes of 1000 Actinobacteria strains.</title>
        <authorList>
            <person name="Klenk H.-P."/>
        </authorList>
    </citation>
    <scope>NUCLEOTIDE SEQUENCE [LARGE SCALE GENOMIC DNA]</scope>
    <source>
        <strain evidence="4 5">DSM 45165</strain>
    </source>
</reference>
<evidence type="ECO:0000256" key="2">
    <source>
        <dbReference type="SAM" id="Phobius"/>
    </source>
</evidence>
<proteinExistence type="predicted"/>